<evidence type="ECO:0000256" key="6">
    <source>
        <dbReference type="ARBA" id="ARBA00023136"/>
    </source>
</evidence>
<keyword evidence="4 7" id="KW-0812">Transmembrane</keyword>
<evidence type="ECO:0000259" key="8">
    <source>
        <dbReference type="PROSITE" id="PS50850"/>
    </source>
</evidence>
<evidence type="ECO:0000313" key="9">
    <source>
        <dbReference type="EMBL" id="WIM98993.1"/>
    </source>
</evidence>
<keyword evidence="6 7" id="KW-0472">Membrane</keyword>
<feature type="transmembrane region" description="Helical" evidence="7">
    <location>
        <begin position="463"/>
        <end position="482"/>
    </location>
</feature>
<dbReference type="Gene3D" id="1.20.1720.10">
    <property type="entry name" value="Multidrug resistance protein D"/>
    <property type="match status" value="2"/>
</dbReference>
<feature type="transmembrane region" description="Helical" evidence="7">
    <location>
        <begin position="101"/>
        <end position="125"/>
    </location>
</feature>
<feature type="transmembrane region" description="Helical" evidence="7">
    <location>
        <begin position="76"/>
        <end position="95"/>
    </location>
</feature>
<feature type="domain" description="Major facilitator superfamily (MFS) profile" evidence="8">
    <location>
        <begin position="10"/>
        <end position="487"/>
    </location>
</feature>
<feature type="transmembrane region" description="Helical" evidence="7">
    <location>
        <begin position="195"/>
        <end position="215"/>
    </location>
</feature>
<dbReference type="InterPro" id="IPR020846">
    <property type="entry name" value="MFS_dom"/>
</dbReference>
<sequence length="503" mass="51541">MATSKARWFALAALCFCTLAVGLDGTVLSVALPTLARDLGASTGDLQWFTNSYLLVLAAVLLPAGMLGDRYGRKRFLLGALALFGAASAWCAYATTSGQLITARAVLGLSSAVIMALIGAVLTVVFDEKDRPRALSIWVTANALGIPLGPLLGGWLLDNFWWGSVFLINLPIVVFGLLAIMAWVPESHGDRHRRLDLPGVLLSAAGLVGLTYGIIEAGERSLTDPRALYPVAGGLVALLLLAWWQRRAAAPLIDLDLFRSRGFTGGAVLATVASFSFFGLLFALPQLFQAVGGADSFGSGLRLLPVIGGLLVGARLSDRLVERFGARLVIGGGLALIAAALLAGSRTGAATGYGYVAAWITAAGIGLGFTLPPSMNAALGALVPERSGVGNGLIQAMRQVGSAIGVAVLGTVLNAGYRDRVDAAGLPGAARDSAASGVAVAQQSGDPGMLDTVRHAFAHGLDVALVTTGAVAAAGVLLVLILPRHTRRPAGTAEPAALAESGV</sequence>
<feature type="transmembrane region" description="Helical" evidence="7">
    <location>
        <begin position="137"/>
        <end position="155"/>
    </location>
</feature>
<feature type="transmembrane region" description="Helical" evidence="7">
    <location>
        <begin position="400"/>
        <end position="417"/>
    </location>
</feature>
<dbReference type="PRINTS" id="PR01036">
    <property type="entry name" value="TCRTETB"/>
</dbReference>
<dbReference type="CDD" id="cd17321">
    <property type="entry name" value="MFS_MMR_MDR_like"/>
    <property type="match status" value="1"/>
</dbReference>
<dbReference type="InterPro" id="IPR004638">
    <property type="entry name" value="EmrB-like"/>
</dbReference>
<dbReference type="EMBL" id="CP126980">
    <property type="protein sequence ID" value="WIM98993.1"/>
    <property type="molecule type" value="Genomic_DNA"/>
</dbReference>
<dbReference type="PANTHER" id="PTHR42718:SF42">
    <property type="entry name" value="EXPORT PROTEIN"/>
    <property type="match status" value="1"/>
</dbReference>
<dbReference type="Pfam" id="PF07690">
    <property type="entry name" value="MFS_1"/>
    <property type="match status" value="1"/>
</dbReference>
<accession>A0ABY8WMW9</accession>
<proteinExistence type="predicted"/>
<keyword evidence="10" id="KW-1185">Reference proteome</keyword>
<dbReference type="SUPFAM" id="SSF103473">
    <property type="entry name" value="MFS general substrate transporter"/>
    <property type="match status" value="1"/>
</dbReference>
<evidence type="ECO:0000256" key="3">
    <source>
        <dbReference type="ARBA" id="ARBA00022475"/>
    </source>
</evidence>
<evidence type="ECO:0000256" key="1">
    <source>
        <dbReference type="ARBA" id="ARBA00004651"/>
    </source>
</evidence>
<evidence type="ECO:0000256" key="7">
    <source>
        <dbReference type="SAM" id="Phobius"/>
    </source>
</evidence>
<feature type="transmembrane region" description="Helical" evidence="7">
    <location>
        <begin position="227"/>
        <end position="244"/>
    </location>
</feature>
<comment type="subcellular location">
    <subcellularLocation>
        <location evidence="1">Cell membrane</location>
        <topology evidence="1">Multi-pass membrane protein</topology>
    </subcellularLocation>
</comment>
<feature type="transmembrane region" description="Helical" evidence="7">
    <location>
        <begin position="324"/>
        <end position="344"/>
    </location>
</feature>
<evidence type="ECO:0000313" key="10">
    <source>
        <dbReference type="Proteomes" id="UP001240150"/>
    </source>
</evidence>
<keyword evidence="5 7" id="KW-1133">Transmembrane helix</keyword>
<feature type="transmembrane region" description="Helical" evidence="7">
    <location>
        <begin position="46"/>
        <end position="64"/>
    </location>
</feature>
<dbReference type="PANTHER" id="PTHR42718">
    <property type="entry name" value="MAJOR FACILITATOR SUPERFAMILY MULTIDRUG TRANSPORTER MFSC"/>
    <property type="match status" value="1"/>
</dbReference>
<feature type="transmembrane region" description="Helical" evidence="7">
    <location>
        <begin position="300"/>
        <end position="317"/>
    </location>
</feature>
<dbReference type="InterPro" id="IPR036259">
    <property type="entry name" value="MFS_trans_sf"/>
</dbReference>
<dbReference type="Proteomes" id="UP001240150">
    <property type="component" value="Chromosome"/>
</dbReference>
<evidence type="ECO:0000256" key="5">
    <source>
        <dbReference type="ARBA" id="ARBA00022989"/>
    </source>
</evidence>
<evidence type="ECO:0000256" key="2">
    <source>
        <dbReference type="ARBA" id="ARBA00022448"/>
    </source>
</evidence>
<feature type="transmembrane region" description="Helical" evidence="7">
    <location>
        <begin position="265"/>
        <end position="288"/>
    </location>
</feature>
<protein>
    <submittedName>
        <fullName evidence="9">MFS transporter</fullName>
    </submittedName>
</protein>
<name>A0ABY8WMW9_9ACTN</name>
<reference evidence="9 10" key="1">
    <citation type="submission" date="2023-06" db="EMBL/GenBank/DDBJ databases">
        <authorList>
            <person name="Yushchuk O."/>
            <person name="Binda E."/>
            <person name="Ruckert-Reed C."/>
            <person name="Fedorenko V."/>
            <person name="Kalinowski J."/>
            <person name="Marinelli F."/>
        </authorList>
    </citation>
    <scope>NUCLEOTIDE SEQUENCE [LARGE SCALE GENOMIC DNA]</scope>
    <source>
        <strain evidence="9 10">NRRL 3884</strain>
    </source>
</reference>
<keyword evidence="3" id="KW-1003">Cell membrane</keyword>
<dbReference type="RefSeq" id="WP_284920432.1">
    <property type="nucleotide sequence ID" value="NZ_CP126980.1"/>
</dbReference>
<feature type="transmembrane region" description="Helical" evidence="7">
    <location>
        <begin position="356"/>
        <end position="379"/>
    </location>
</feature>
<dbReference type="InterPro" id="IPR011701">
    <property type="entry name" value="MFS"/>
</dbReference>
<feature type="transmembrane region" description="Helical" evidence="7">
    <location>
        <begin position="161"/>
        <end position="183"/>
    </location>
</feature>
<organism evidence="9 10">
    <name type="scientific">Actinoplanes oblitus</name>
    <dbReference type="NCBI Taxonomy" id="3040509"/>
    <lineage>
        <taxon>Bacteria</taxon>
        <taxon>Bacillati</taxon>
        <taxon>Actinomycetota</taxon>
        <taxon>Actinomycetes</taxon>
        <taxon>Micromonosporales</taxon>
        <taxon>Micromonosporaceae</taxon>
        <taxon>Actinoplanes</taxon>
    </lineage>
</organism>
<evidence type="ECO:0000256" key="4">
    <source>
        <dbReference type="ARBA" id="ARBA00022692"/>
    </source>
</evidence>
<gene>
    <name evidence="9" type="ORF">ACTOB_002621</name>
</gene>
<keyword evidence="2" id="KW-0813">Transport</keyword>
<dbReference type="NCBIfam" id="TIGR00711">
    <property type="entry name" value="efflux_EmrB"/>
    <property type="match status" value="1"/>
</dbReference>
<dbReference type="PROSITE" id="PS50850">
    <property type="entry name" value="MFS"/>
    <property type="match status" value="1"/>
</dbReference>